<evidence type="ECO:0000313" key="6">
    <source>
        <dbReference type="Proteomes" id="UP000322814"/>
    </source>
</evidence>
<accession>A0A5C8EMS9</accession>
<dbReference type="EMBL" id="SAYK01000004">
    <property type="protein sequence ID" value="TXJ60790.1"/>
    <property type="molecule type" value="Genomic_DNA"/>
</dbReference>
<evidence type="ECO:0000313" key="3">
    <source>
        <dbReference type="EMBL" id="TXJ38334.1"/>
    </source>
</evidence>
<organism evidence="3 6">
    <name type="scientific">Brachyspira aalborgi</name>
    <dbReference type="NCBI Taxonomy" id="29522"/>
    <lineage>
        <taxon>Bacteria</taxon>
        <taxon>Pseudomonadati</taxon>
        <taxon>Spirochaetota</taxon>
        <taxon>Spirochaetia</taxon>
        <taxon>Brachyspirales</taxon>
        <taxon>Brachyspiraceae</taxon>
        <taxon>Brachyspira</taxon>
    </lineage>
</organism>
<evidence type="ECO:0000256" key="2">
    <source>
        <dbReference type="ARBA" id="ARBA00008520"/>
    </source>
</evidence>
<dbReference type="EMBL" id="SAYB01000003">
    <property type="protein sequence ID" value="TXJ38334.1"/>
    <property type="molecule type" value="Genomic_DNA"/>
</dbReference>
<gene>
    <name evidence="4" type="ORF">EPJ74_05380</name>
    <name evidence="3" type="ORF">EPJ78_03045</name>
</gene>
<dbReference type="PANTHER" id="PTHR43649">
    <property type="entry name" value="ARABINOSE-BINDING PROTEIN-RELATED"/>
    <property type="match status" value="1"/>
</dbReference>
<evidence type="ECO:0000256" key="1">
    <source>
        <dbReference type="ARBA" id="ARBA00004418"/>
    </source>
</evidence>
<dbReference type="SUPFAM" id="SSF53850">
    <property type="entry name" value="Periplasmic binding protein-like II"/>
    <property type="match status" value="1"/>
</dbReference>
<protein>
    <submittedName>
        <fullName evidence="3">Sugar ABC transporter substrate-binding protein</fullName>
    </submittedName>
</protein>
<dbReference type="Proteomes" id="UP000322814">
    <property type="component" value="Unassembled WGS sequence"/>
</dbReference>
<evidence type="ECO:0000313" key="4">
    <source>
        <dbReference type="EMBL" id="TXJ60790.1"/>
    </source>
</evidence>
<dbReference type="CDD" id="cd13585">
    <property type="entry name" value="PBP2_TMBP_like"/>
    <property type="match status" value="1"/>
</dbReference>
<dbReference type="Pfam" id="PF01547">
    <property type="entry name" value="SBP_bac_1"/>
    <property type="match status" value="1"/>
</dbReference>
<evidence type="ECO:0000313" key="5">
    <source>
        <dbReference type="Proteomes" id="UP000322188"/>
    </source>
</evidence>
<dbReference type="Gene3D" id="3.40.190.10">
    <property type="entry name" value="Periplasmic binding protein-like II"/>
    <property type="match status" value="1"/>
</dbReference>
<comment type="subcellular location">
    <subcellularLocation>
        <location evidence="1">Periplasm</location>
    </subcellularLocation>
</comment>
<proteinExistence type="inferred from homology"/>
<dbReference type="GO" id="GO:0042597">
    <property type="term" value="C:periplasmic space"/>
    <property type="evidence" value="ECO:0007669"/>
    <property type="project" value="UniProtKB-SubCell"/>
</dbReference>
<comment type="caution">
    <text evidence="3">The sequence shown here is derived from an EMBL/GenBank/DDBJ whole genome shotgun (WGS) entry which is preliminary data.</text>
</comment>
<dbReference type="InterPro" id="IPR050490">
    <property type="entry name" value="Bact_solute-bd_prot1"/>
</dbReference>
<dbReference type="PANTHER" id="PTHR43649:SF12">
    <property type="entry name" value="DIACETYLCHITOBIOSE BINDING PROTEIN DASA"/>
    <property type="match status" value="1"/>
</dbReference>
<comment type="similarity">
    <text evidence="2">Belongs to the bacterial solute-binding protein 1 family.</text>
</comment>
<dbReference type="Proteomes" id="UP000322188">
    <property type="component" value="Unassembled WGS sequence"/>
</dbReference>
<reference evidence="3" key="2">
    <citation type="submission" date="2019-01" db="EMBL/GenBank/DDBJ databases">
        <authorList>
            <person name="Thorell K."/>
        </authorList>
    </citation>
    <scope>NUCLEOTIDE SEQUENCE</scope>
    <source>
        <strain evidence="4">PC2022III</strain>
        <strain evidence="3">PC4580III</strain>
    </source>
</reference>
<name>A0A5C8EMS9_9SPIR</name>
<sequence>MSIILSSILILSCGNTKTKQTVSKLPTIDENTETEITVWAWNVAAKALVESAKSFNQKYPKIKVNVQEYGLAQNVYERYSVILSSGVGVPDIIQIESDYVQTFAETYPQYFFDMNGYIDIEGKVDPSKISTSYDSEGKLVSIPWDSGPVVMFYREDLFNQAGIDINSIITFEDYISAGKKLKEKFPNITMTGLPFTQDENLFRCLLVANKSYYLNNKGEITVASSKAIETLQMIKRLIDEGVAKNTINWDGGIVANKNGELASWIMGGWWGGTIKDQMPEMKGKWKIAPIPAFPDGARASSSGGAGLSITASEPIKQAAALEFIKESLMNVDNQLMMYEKYSLFPSYLPTYDDERFLKSDDYFGDDFNKILANVTKEIPNVIYASKDFAEIKNTVVSVYEDVLNNNRDIKSALEQAASQISGATGRKIVK</sequence>
<dbReference type="InterPro" id="IPR006059">
    <property type="entry name" value="SBP"/>
</dbReference>
<reference evidence="5 6" key="1">
    <citation type="journal article" date="1992" name="Lakartidningen">
        <title>[Penicillin V and not amoxicillin is the first choice preparation in acute otitis].</title>
        <authorList>
            <person name="Kamme C."/>
            <person name="Lundgren K."/>
            <person name="Prellner K."/>
        </authorList>
    </citation>
    <scope>NUCLEOTIDE SEQUENCE [LARGE SCALE GENOMIC DNA]</scope>
    <source>
        <strain evidence="4 5">PC2022III</strain>
        <strain evidence="3 6">PC4580III</strain>
    </source>
</reference>
<dbReference type="AlphaFoldDB" id="A0A5C8EMS9"/>